<reference evidence="3" key="1">
    <citation type="journal article" date="2019" name="Int. J. Syst. Evol. Microbiol.">
        <title>The Global Catalogue of Microorganisms (GCM) 10K type strain sequencing project: providing services to taxonomists for standard genome sequencing and annotation.</title>
        <authorList>
            <consortium name="The Broad Institute Genomics Platform"/>
            <consortium name="The Broad Institute Genome Sequencing Center for Infectious Disease"/>
            <person name="Wu L."/>
            <person name="Ma J."/>
        </authorList>
    </citation>
    <scope>NUCLEOTIDE SEQUENCE [LARGE SCALE GENOMIC DNA]</scope>
    <source>
        <strain evidence="3">CGMCC 1.16444</strain>
    </source>
</reference>
<name>A0ABV9Z5Q8_9HYPH</name>
<comment type="caution">
    <text evidence="2">The sequence shown here is derived from an EMBL/GenBank/DDBJ whole genome shotgun (WGS) entry which is preliminary data.</text>
</comment>
<gene>
    <name evidence="2" type="ORF">ACFPFW_12685</name>
</gene>
<protein>
    <submittedName>
        <fullName evidence="2">HGGxSTG domain-containing protein</fullName>
    </submittedName>
</protein>
<dbReference type="Proteomes" id="UP001595796">
    <property type="component" value="Unassembled WGS sequence"/>
</dbReference>
<evidence type="ECO:0000313" key="2">
    <source>
        <dbReference type="EMBL" id="MFC5068864.1"/>
    </source>
</evidence>
<evidence type="ECO:0000313" key="3">
    <source>
        <dbReference type="Proteomes" id="UP001595796"/>
    </source>
</evidence>
<dbReference type="InterPro" id="IPR047675">
    <property type="entry name" value="Putative_zinc-bd"/>
</dbReference>
<dbReference type="NCBIfam" id="NF041373">
    <property type="entry name" value="HGG_STG"/>
    <property type="match status" value="1"/>
</dbReference>
<accession>A0ABV9Z5Q8</accession>
<keyword evidence="3" id="KW-1185">Reference proteome</keyword>
<proteinExistence type="predicted"/>
<organism evidence="2 3">
    <name type="scientific">Flaviflagellibacter deserti</name>
    <dbReference type="NCBI Taxonomy" id="2267266"/>
    <lineage>
        <taxon>Bacteria</taxon>
        <taxon>Pseudomonadati</taxon>
        <taxon>Pseudomonadota</taxon>
        <taxon>Alphaproteobacteria</taxon>
        <taxon>Hyphomicrobiales</taxon>
        <taxon>Flaviflagellibacter</taxon>
    </lineage>
</organism>
<dbReference type="RefSeq" id="WP_379770969.1">
    <property type="nucleotide sequence ID" value="NZ_JBHSJF010000006.1"/>
</dbReference>
<evidence type="ECO:0000256" key="1">
    <source>
        <dbReference type="SAM" id="MobiDB-lite"/>
    </source>
</evidence>
<dbReference type="EMBL" id="JBHSJF010000006">
    <property type="protein sequence ID" value="MFC5068864.1"/>
    <property type="molecule type" value="Genomic_DNA"/>
</dbReference>
<sequence>MCTCTMEDRQSLATSKIGEGALTEGATNPVQASRPKHWPMFQACRCGAKTRAGTPCQSPAVRGKARCRMHGGARGSGAPKGERNGSYRHGFHTREAFAERRLVAKWLRGIGRL</sequence>
<feature type="region of interest" description="Disordered" evidence="1">
    <location>
        <begin position="65"/>
        <end position="88"/>
    </location>
</feature>